<dbReference type="InterPro" id="IPR020855">
    <property type="entry name" value="Ureohydrolase_Mn_BS"/>
</dbReference>
<feature type="binding site" evidence="5">
    <location>
        <position position="129"/>
    </location>
    <ligand>
        <name>Mn(2+)</name>
        <dbReference type="ChEBI" id="CHEBI:29035"/>
        <label>1</label>
    </ligand>
</feature>
<evidence type="ECO:0000256" key="9">
    <source>
        <dbReference type="SAM" id="MobiDB-lite"/>
    </source>
</evidence>
<comment type="cofactor">
    <cofactor evidence="5">
        <name>Mn(2+)</name>
        <dbReference type="ChEBI" id="CHEBI:29035"/>
    </cofactor>
    <text evidence="5">Binds 2 manganese ions per subunit.</text>
</comment>
<dbReference type="Proteomes" id="UP001501536">
    <property type="component" value="Unassembled WGS sequence"/>
</dbReference>
<keyword evidence="11" id="KW-1185">Reference proteome</keyword>
<evidence type="ECO:0000256" key="1">
    <source>
        <dbReference type="ARBA" id="ARBA00022723"/>
    </source>
</evidence>
<evidence type="ECO:0000256" key="5">
    <source>
        <dbReference type="HAMAP-Rule" id="MF_00737"/>
    </source>
</evidence>
<evidence type="ECO:0000256" key="7">
    <source>
        <dbReference type="PROSITE-ProRule" id="PRU00742"/>
    </source>
</evidence>
<keyword evidence="2 5" id="KW-0378">Hydrolase</keyword>
<dbReference type="PRINTS" id="PR00116">
    <property type="entry name" value="ARGINASE"/>
</dbReference>
<dbReference type="SUPFAM" id="SSF52768">
    <property type="entry name" value="Arginase/deacetylase"/>
    <property type="match status" value="1"/>
</dbReference>
<comment type="function">
    <text evidence="5">Catalyzes the conversion of N-formimidoyl-L-glutamate to L-glutamate and formamide.</text>
</comment>
<dbReference type="InterPro" id="IPR006035">
    <property type="entry name" value="Ureohydrolase"/>
</dbReference>
<dbReference type="Gene3D" id="3.40.800.10">
    <property type="entry name" value="Ureohydrolase domain"/>
    <property type="match status" value="1"/>
</dbReference>
<gene>
    <name evidence="5 10" type="primary">hutG</name>
    <name evidence="10" type="ORF">GCM10022377_11800</name>
</gene>
<evidence type="ECO:0000256" key="8">
    <source>
        <dbReference type="RuleBase" id="RU003684"/>
    </source>
</evidence>
<reference evidence="11" key="1">
    <citation type="journal article" date="2019" name="Int. J. Syst. Evol. Microbiol.">
        <title>The Global Catalogue of Microorganisms (GCM) 10K type strain sequencing project: providing services to taxonomists for standard genome sequencing and annotation.</title>
        <authorList>
            <consortium name="The Broad Institute Genomics Platform"/>
            <consortium name="The Broad Institute Genome Sequencing Center for Infectious Disease"/>
            <person name="Wu L."/>
            <person name="Ma J."/>
        </authorList>
    </citation>
    <scope>NUCLEOTIDE SEQUENCE [LARGE SCALE GENOMIC DNA]</scope>
    <source>
        <strain evidence="11">JCM 16961</strain>
    </source>
</reference>
<dbReference type="EC" id="3.5.3.8" evidence="5 6"/>
<comment type="caution">
    <text evidence="10">The sequence shown here is derived from an EMBL/GenBank/DDBJ whole genome shotgun (WGS) entry which is preliminary data.</text>
</comment>
<feature type="binding site" evidence="5">
    <location>
        <position position="248"/>
    </location>
    <ligand>
        <name>Mn(2+)</name>
        <dbReference type="ChEBI" id="CHEBI:29035"/>
        <label>2</label>
    </ligand>
</feature>
<evidence type="ECO:0000313" key="10">
    <source>
        <dbReference type="EMBL" id="GAA3700285.1"/>
    </source>
</evidence>
<dbReference type="CDD" id="cd09988">
    <property type="entry name" value="Formimidoylglutamase"/>
    <property type="match status" value="1"/>
</dbReference>
<dbReference type="NCBIfam" id="TIGR01227">
    <property type="entry name" value="hutG"/>
    <property type="match status" value="1"/>
</dbReference>
<dbReference type="HAMAP" id="MF_00737">
    <property type="entry name" value="Formimidoylglutam"/>
    <property type="match status" value="1"/>
</dbReference>
<feature type="compositionally biased region" description="Basic and acidic residues" evidence="9">
    <location>
        <begin position="13"/>
        <end position="22"/>
    </location>
</feature>
<protein>
    <recommendedName>
        <fullName evidence="5 6">Formimidoylglutamase</fullName>
        <ecNumber evidence="5 6">3.5.3.8</ecNumber>
    </recommendedName>
    <alternativeName>
        <fullName evidence="5">Formiminoglutamase</fullName>
    </alternativeName>
    <alternativeName>
        <fullName evidence="5">Formiminoglutamate hydrolase</fullName>
    </alternativeName>
</protein>
<comment type="similarity">
    <text evidence="5 7 8">Belongs to the arginase family.</text>
</comment>
<comment type="catalytic activity">
    <reaction evidence="5">
        <text>N-formimidoyl-L-glutamate + H2O = formamide + L-glutamate</text>
        <dbReference type="Rhea" id="RHEA:22492"/>
        <dbReference type="ChEBI" id="CHEBI:15377"/>
        <dbReference type="ChEBI" id="CHEBI:16397"/>
        <dbReference type="ChEBI" id="CHEBI:29985"/>
        <dbReference type="ChEBI" id="CHEBI:58928"/>
        <dbReference type="EC" id="3.5.3.8"/>
    </reaction>
</comment>
<name>A0ABP7D3S7_9MICC</name>
<keyword evidence="1 5" id="KW-0479">Metal-binding</keyword>
<dbReference type="Pfam" id="PF00491">
    <property type="entry name" value="Arginase"/>
    <property type="match status" value="1"/>
</dbReference>
<dbReference type="PROSITE" id="PS51409">
    <property type="entry name" value="ARGINASE_2"/>
    <property type="match status" value="1"/>
</dbReference>
<accession>A0ABP7D3S7</accession>
<dbReference type="PANTHER" id="PTHR11358:SF35">
    <property type="entry name" value="FORMIMIDOYLGLUTAMASE"/>
    <property type="match status" value="1"/>
</dbReference>
<comment type="pathway">
    <text evidence="5">Amino-acid degradation; L-histidine degradation into L-glutamate; L-glutamate from N-formimidoyl-L-glutamate (hydrolase route): step 1/1.</text>
</comment>
<dbReference type="RefSeq" id="WP_344881450.1">
    <property type="nucleotide sequence ID" value="NZ_BAABCJ010000002.1"/>
</dbReference>
<dbReference type="InterPro" id="IPR023696">
    <property type="entry name" value="Ureohydrolase_dom_sf"/>
</dbReference>
<evidence type="ECO:0000313" key="11">
    <source>
        <dbReference type="Proteomes" id="UP001501536"/>
    </source>
</evidence>
<dbReference type="EMBL" id="BAABCJ010000002">
    <property type="protein sequence ID" value="GAA3700285.1"/>
    <property type="molecule type" value="Genomic_DNA"/>
</dbReference>
<feature type="binding site" evidence="5">
    <location>
        <position position="159"/>
    </location>
    <ligand>
        <name>Mn(2+)</name>
        <dbReference type="ChEBI" id="CHEBI:29035"/>
        <label>1</label>
    </ligand>
</feature>
<feature type="binding site" evidence="5">
    <location>
        <position position="248"/>
    </location>
    <ligand>
        <name>Mn(2+)</name>
        <dbReference type="ChEBI" id="CHEBI:29035"/>
        <label>1</label>
    </ligand>
</feature>
<evidence type="ECO:0000256" key="2">
    <source>
        <dbReference type="ARBA" id="ARBA00022801"/>
    </source>
</evidence>
<proteinExistence type="inferred from homology"/>
<feature type="binding site" evidence="5">
    <location>
        <position position="161"/>
    </location>
    <ligand>
        <name>Mn(2+)</name>
        <dbReference type="ChEBI" id="CHEBI:29035"/>
        <label>2</label>
    </ligand>
</feature>
<dbReference type="InterPro" id="IPR005923">
    <property type="entry name" value="HutG"/>
</dbReference>
<dbReference type="PROSITE" id="PS01053">
    <property type="entry name" value="ARGINASE_1"/>
    <property type="match status" value="1"/>
</dbReference>
<evidence type="ECO:0000256" key="3">
    <source>
        <dbReference type="ARBA" id="ARBA00022808"/>
    </source>
</evidence>
<dbReference type="PIRSF" id="PIRSF036979">
    <property type="entry name" value="Arginase"/>
    <property type="match status" value="1"/>
</dbReference>
<evidence type="ECO:0000256" key="4">
    <source>
        <dbReference type="ARBA" id="ARBA00023211"/>
    </source>
</evidence>
<feature type="binding site" evidence="5">
    <location>
        <position position="163"/>
    </location>
    <ligand>
        <name>Mn(2+)</name>
        <dbReference type="ChEBI" id="CHEBI:29035"/>
        <label>1</label>
    </ligand>
</feature>
<organism evidence="10 11">
    <name type="scientific">Zhihengliuella alba</name>
    <dbReference type="NCBI Taxonomy" id="547018"/>
    <lineage>
        <taxon>Bacteria</taxon>
        <taxon>Bacillati</taxon>
        <taxon>Actinomycetota</taxon>
        <taxon>Actinomycetes</taxon>
        <taxon>Micrococcales</taxon>
        <taxon>Micrococcaceae</taxon>
        <taxon>Zhihengliuella</taxon>
    </lineage>
</organism>
<feature type="binding site" evidence="5">
    <location>
        <position position="250"/>
    </location>
    <ligand>
        <name>Mn(2+)</name>
        <dbReference type="ChEBI" id="CHEBI:29035"/>
        <label>2</label>
    </ligand>
</feature>
<keyword evidence="3 5" id="KW-0369">Histidine metabolism</keyword>
<evidence type="ECO:0000256" key="6">
    <source>
        <dbReference type="NCBIfam" id="TIGR01227"/>
    </source>
</evidence>
<feature type="binding site" evidence="5">
    <location>
        <position position="159"/>
    </location>
    <ligand>
        <name>Mn(2+)</name>
        <dbReference type="ChEBI" id="CHEBI:29035"/>
        <label>2</label>
    </ligand>
</feature>
<sequence length="324" mass="33678">MSTSDFASPHWAGRNDGDGPEHRRWHQAVSTAAAPAESAPAAARASLIGFACDAGVARNRGRVGAAGAPAALRTALGSLAFRAEAGSVHDAGDVVVRGDDLEAGQRRLGDSVSAHLRDGRFVTILGGGHETAYGTYLGLASSGLLDGDGAPRLGILNLDAHFDLRQDPRPSSGTPFLQIADDESAAGRGFQYGVVGISRPNNTRTLFDTAERLGVRYLLDEDSQGRAEVQAWVEGFAADVDVLYLTIDLDVLPAAVAPGVSAPAGYGVPYDVIRAAALAAARTGKLAVFDVVELNPEYDVDARTARSAARLIDDVVHEVLAADG</sequence>
<dbReference type="PANTHER" id="PTHR11358">
    <property type="entry name" value="ARGINASE/AGMATINASE"/>
    <property type="match status" value="1"/>
</dbReference>
<feature type="region of interest" description="Disordered" evidence="9">
    <location>
        <begin position="1"/>
        <end position="33"/>
    </location>
</feature>
<keyword evidence="4 5" id="KW-0464">Manganese</keyword>